<dbReference type="NCBIfam" id="NF010190">
    <property type="entry name" value="PRK13669.1"/>
    <property type="match status" value="1"/>
</dbReference>
<name>A0A4R3KK69_9BACI</name>
<comment type="caution">
    <text evidence="1">The sequence shown here is derived from an EMBL/GenBank/DDBJ whole genome shotgun (WGS) entry which is preliminary data.</text>
</comment>
<gene>
    <name evidence="1" type="ORF">EDD72_10646</name>
</gene>
<dbReference type="Pfam" id="PF07293">
    <property type="entry name" value="DUF1450"/>
    <property type="match status" value="1"/>
</dbReference>
<dbReference type="Proteomes" id="UP000295788">
    <property type="component" value="Unassembled WGS sequence"/>
</dbReference>
<reference evidence="1 2" key="1">
    <citation type="submission" date="2019-03" db="EMBL/GenBank/DDBJ databases">
        <title>Genomic Encyclopedia of Type Strains, Phase IV (KMG-IV): sequencing the most valuable type-strain genomes for metagenomic binning, comparative biology and taxonomic classification.</title>
        <authorList>
            <person name="Goeker M."/>
        </authorList>
    </citation>
    <scope>NUCLEOTIDE SEQUENCE [LARGE SCALE GENOMIC DNA]</scope>
    <source>
        <strain evidence="1 2">DSM 23802</strain>
    </source>
</reference>
<protein>
    <submittedName>
        <fullName evidence="1">Uncharacterized protein YuzB (UPF0349 family)</fullName>
    </submittedName>
</protein>
<dbReference type="EMBL" id="SMAB01000006">
    <property type="protein sequence ID" value="TCS83120.1"/>
    <property type="molecule type" value="Genomic_DNA"/>
</dbReference>
<evidence type="ECO:0000313" key="1">
    <source>
        <dbReference type="EMBL" id="TCS83120.1"/>
    </source>
</evidence>
<sequence>MKLLIEFCRSNYSWGTEQVKEKLEEDPDLEVMEYGCLGHCSQCLLRPFALVEGEFVDADSPEELLLNIEEKLKEKNQFEDFWDQILKEEE</sequence>
<dbReference type="OrthoDB" id="1684419at2"/>
<accession>A0A4R3KK69</accession>
<dbReference type="InterPro" id="IPR009910">
    <property type="entry name" value="DUF1450"/>
</dbReference>
<dbReference type="AlphaFoldDB" id="A0A4R3KK69"/>
<evidence type="ECO:0000313" key="2">
    <source>
        <dbReference type="Proteomes" id="UP000295788"/>
    </source>
</evidence>
<proteinExistence type="predicted"/>
<organism evidence="1 2">
    <name type="scientific">Tepidibacillus fermentans</name>
    <dbReference type="NCBI Taxonomy" id="1281767"/>
    <lineage>
        <taxon>Bacteria</taxon>
        <taxon>Bacillati</taxon>
        <taxon>Bacillota</taxon>
        <taxon>Bacilli</taxon>
        <taxon>Bacillales</taxon>
        <taxon>Bacillaceae</taxon>
        <taxon>Tepidibacillus</taxon>
    </lineage>
</organism>
<dbReference type="RefSeq" id="WP_132768045.1">
    <property type="nucleotide sequence ID" value="NZ_SMAB01000006.1"/>
</dbReference>
<keyword evidence="2" id="KW-1185">Reference proteome</keyword>